<feature type="compositionally biased region" description="Basic and acidic residues" evidence="1">
    <location>
        <begin position="266"/>
        <end position="282"/>
    </location>
</feature>
<reference evidence="2" key="2">
    <citation type="submission" date="2015-10" db="EMBL/GenBank/DDBJ databases">
        <authorList>
            <person name="Gilbert D.G."/>
        </authorList>
    </citation>
    <scope>NUCLEOTIDE SEQUENCE</scope>
</reference>
<accession>A0A0P5VAL6</accession>
<proteinExistence type="predicted"/>
<dbReference type="PANTHER" id="PTHR33194:SF4">
    <property type="entry name" value="CCHC-TYPE DOMAIN-CONTAINING PROTEIN"/>
    <property type="match status" value="1"/>
</dbReference>
<feature type="compositionally biased region" description="Basic and acidic residues" evidence="1">
    <location>
        <begin position="159"/>
        <end position="186"/>
    </location>
</feature>
<protein>
    <submittedName>
        <fullName evidence="2">Uncharacterized protein</fullName>
    </submittedName>
</protein>
<feature type="compositionally biased region" description="Polar residues" evidence="1">
    <location>
        <begin position="250"/>
        <end position="261"/>
    </location>
</feature>
<feature type="region of interest" description="Disordered" evidence="1">
    <location>
        <begin position="41"/>
        <end position="224"/>
    </location>
</feature>
<evidence type="ECO:0000256" key="1">
    <source>
        <dbReference type="SAM" id="MobiDB-lite"/>
    </source>
</evidence>
<dbReference type="OrthoDB" id="6382106at2759"/>
<feature type="compositionally biased region" description="Basic and acidic residues" evidence="1">
    <location>
        <begin position="559"/>
        <end position="579"/>
    </location>
</feature>
<feature type="region of interest" description="Disordered" evidence="1">
    <location>
        <begin position="559"/>
        <end position="589"/>
    </location>
</feature>
<feature type="region of interest" description="Disordered" evidence="1">
    <location>
        <begin position="244"/>
        <end position="320"/>
    </location>
</feature>
<feature type="compositionally biased region" description="Polar residues" evidence="1">
    <location>
        <begin position="209"/>
        <end position="221"/>
    </location>
</feature>
<sequence>MSQGRGVIIDAGERSRRRAAEEAAKEIQTYYSGLRAATPLARSSTGLQAASAASAQSKGRSRGPPGEVSDLTLGQKGTWLSREVSLPREVPDPSQFQSDSEPRGEEFEDAQSCQDSGNPEAGGAVTEGAYESVAARKQHEGAREVGNEGRVNARTGAGNEKRQEVRVVDRDQGSRTRQAEFDDRESLIPQVSVSSVQERIDEQRRKSYDPNSLGTQGSVTGNREVWQGSAWAEGAADRKRIVSVEADTSGVINRSSGSDSGQPLEARNDEQRGVGLERRSLREGLQPRAFSTPQEAATVRQGRGGFSVGGSPSRQSLEDPELEWDPFLEEEEDMAERPMFHYKEPEKFRGTPKENAMEWIDRFERIGRHNRWSNNDLARAIDVSLEGAAYKWIVGLEARNARPEHWEDREVQVAGTEDEPAHYREVRGLKTLFLKQFVAVNLKRQTERKLRMRVQGKVEDITEYYHDVMDMCRMVQPDMAEEVRIDHLFRGLSPALYERLYVLGMKSCEEFLEEARLHADAVKTAYERGYEDARREGEKPAVGAVGLDKVQDLQRQIQELRDELARAGDPTKRKEKEEDQGQPDPNAVV</sequence>
<reference evidence="2" key="1">
    <citation type="submission" date="2015-10" db="EMBL/GenBank/DDBJ databases">
        <title>Daphnia magna gene sets from two clonal populations assembled and annotated with EvidentialGene.</title>
        <authorList>
            <person name="Gilbert D."/>
            <person name="Podicheti R."/>
            <person name="Orsini L."/>
            <person name="Colbourne J."/>
            <person name="Pfrender M."/>
        </authorList>
    </citation>
    <scope>NUCLEOTIDE SEQUENCE</scope>
</reference>
<feature type="compositionally biased region" description="Low complexity" evidence="1">
    <location>
        <begin position="48"/>
        <end position="57"/>
    </location>
</feature>
<organism evidence="2">
    <name type="scientific">Daphnia magna</name>
    <dbReference type="NCBI Taxonomy" id="35525"/>
    <lineage>
        <taxon>Eukaryota</taxon>
        <taxon>Metazoa</taxon>
        <taxon>Ecdysozoa</taxon>
        <taxon>Arthropoda</taxon>
        <taxon>Crustacea</taxon>
        <taxon>Branchiopoda</taxon>
        <taxon>Diplostraca</taxon>
        <taxon>Cladocera</taxon>
        <taxon>Anomopoda</taxon>
        <taxon>Daphniidae</taxon>
        <taxon>Daphnia</taxon>
    </lineage>
</organism>
<feature type="compositionally biased region" description="Basic and acidic residues" evidence="1">
    <location>
        <begin position="137"/>
        <end position="147"/>
    </location>
</feature>
<dbReference type="AlphaFoldDB" id="A0A0P5VAL6"/>
<dbReference type="PANTHER" id="PTHR33194">
    <property type="entry name" value="ZINC KNUCKLE DOMAINCONTAINING PROTEIN"/>
    <property type="match status" value="1"/>
</dbReference>
<dbReference type="EMBL" id="GDIP01234883">
    <property type="protein sequence ID" value="JAI88518.1"/>
    <property type="molecule type" value="Transcribed_RNA"/>
</dbReference>
<evidence type="ECO:0000313" key="2">
    <source>
        <dbReference type="EMBL" id="JAI88518.1"/>
    </source>
</evidence>
<name>A0A0P5VAL6_9CRUS</name>
<feature type="compositionally biased region" description="Basic and acidic residues" evidence="1">
    <location>
        <begin position="198"/>
        <end position="208"/>
    </location>
</feature>